<keyword evidence="11" id="KW-0066">ATP synthesis</keyword>
<evidence type="ECO:0000256" key="1">
    <source>
        <dbReference type="ARBA" id="ARBA00004304"/>
    </source>
</evidence>
<evidence type="ECO:0000256" key="4">
    <source>
        <dbReference type="ARBA" id="ARBA00022547"/>
    </source>
</evidence>
<gene>
    <name evidence="16" type="primary">ATP8</name>
</gene>
<name>A0A515L5V9_9TELE</name>
<keyword evidence="10" id="KW-0472">Membrane</keyword>
<evidence type="ECO:0000256" key="3">
    <source>
        <dbReference type="ARBA" id="ARBA00022448"/>
    </source>
</evidence>
<keyword evidence="9 14" id="KW-0496">Mitochondrion</keyword>
<dbReference type="CTD" id="4509"/>
<comment type="subunit">
    <text evidence="13">Component of the ATP synthase complex composed at least of ATP5F1A/subunit alpha, ATP5F1B/subunit beta, ATP5MC1/subunit c (homooctomer), MT-ATP6/subunit a, MT-ATP8/subunit 8, ATP5ME/subunit e, ATP5MF/subunit f, ATP5MG/subunit g, ATP5MK/subunit k, ATP5MJ/subunit j, ATP5F1C/subunit gamma, ATP5F1D/subunit delta, ATP5F1E/subunit epsilon, ATP5PF/subunit F6, ATP5PB/subunit b, ATP5PD/subunit d, ATP5PO/subunit OSCP. ATP synthase complex consists of a soluble F(1) head domain (subunits alpha(3) and beta(3)) - the catalytic core - and a membrane F(0) domain - the membrane proton channel (subunits c, a, 8, e, f, g, k and j). These two domains are linked by a central stalk (subunits gamma, delta, and epsilon) rotating inside the F1 region and a stationary peripheral stalk (subunits F6, b, d, and OSCP).</text>
</comment>
<evidence type="ECO:0000256" key="15">
    <source>
        <dbReference type="SAM" id="SignalP"/>
    </source>
</evidence>
<evidence type="ECO:0000256" key="9">
    <source>
        <dbReference type="ARBA" id="ARBA00023128"/>
    </source>
</evidence>
<evidence type="ECO:0000256" key="6">
    <source>
        <dbReference type="ARBA" id="ARBA00022781"/>
    </source>
</evidence>
<keyword evidence="7" id="KW-1133">Transmembrane helix</keyword>
<evidence type="ECO:0000256" key="10">
    <source>
        <dbReference type="ARBA" id="ARBA00023136"/>
    </source>
</evidence>
<organism evidence="16">
    <name type="scientific">Dentex angolensis</name>
    <name type="common">Angola dentex</name>
    <dbReference type="NCBI Taxonomy" id="349652"/>
    <lineage>
        <taxon>Eukaryota</taxon>
        <taxon>Metazoa</taxon>
        <taxon>Chordata</taxon>
        <taxon>Craniata</taxon>
        <taxon>Vertebrata</taxon>
        <taxon>Euteleostomi</taxon>
        <taxon>Actinopterygii</taxon>
        <taxon>Neopterygii</taxon>
        <taxon>Teleostei</taxon>
        <taxon>Neoteleostei</taxon>
        <taxon>Acanthomorphata</taxon>
        <taxon>Eupercaria</taxon>
        <taxon>Spariformes</taxon>
        <taxon>Sparidae</taxon>
        <taxon>Dentex</taxon>
    </lineage>
</organism>
<dbReference type="RefSeq" id="YP_009679982.1">
    <property type="nucleotide sequence ID" value="NC_044097.1"/>
</dbReference>
<evidence type="ECO:0000256" key="12">
    <source>
        <dbReference type="ARBA" id="ARBA00053067"/>
    </source>
</evidence>
<keyword evidence="8 14" id="KW-0406">Ion transport</keyword>
<evidence type="ECO:0000256" key="8">
    <source>
        <dbReference type="ARBA" id="ARBA00023065"/>
    </source>
</evidence>
<evidence type="ECO:0000256" key="11">
    <source>
        <dbReference type="ARBA" id="ARBA00023310"/>
    </source>
</evidence>
<dbReference type="GeneID" id="41041573"/>
<reference evidence="16" key="1">
    <citation type="journal article" date="2019" name="Mitochondrial DNA Part B Resour">
        <title>The complete mitochondrial genome of the Angolan dentex Dentex angolensis (Perciformes: Sparidae).</title>
        <authorList>
            <person name="Mascolo C."/>
            <person name="Ceruso M."/>
            <person name="Chirollo C."/>
            <person name="Palma G."/>
            <person name="Anastasio A."/>
            <person name="Sordino P."/>
            <person name="Pepe T."/>
        </authorList>
    </citation>
    <scope>NUCLEOTIDE SEQUENCE</scope>
</reference>
<keyword evidence="5 14" id="KW-0812">Transmembrane</keyword>
<dbReference type="Pfam" id="PF00895">
    <property type="entry name" value="ATP-synt_8"/>
    <property type="match status" value="1"/>
</dbReference>
<accession>A0A515L5V9</accession>
<dbReference type="GO" id="GO:0015986">
    <property type="term" value="P:proton motive force-driven ATP synthesis"/>
    <property type="evidence" value="ECO:0007669"/>
    <property type="project" value="InterPro"/>
</dbReference>
<feature type="signal peptide" evidence="15">
    <location>
        <begin position="1"/>
        <end position="30"/>
    </location>
</feature>
<dbReference type="AlphaFoldDB" id="A0A515L5V9"/>
<dbReference type="GO" id="GO:0031966">
    <property type="term" value="C:mitochondrial membrane"/>
    <property type="evidence" value="ECO:0007669"/>
    <property type="project" value="UniProtKB-SubCell"/>
</dbReference>
<evidence type="ECO:0000256" key="2">
    <source>
        <dbReference type="ARBA" id="ARBA00008892"/>
    </source>
</evidence>
<feature type="chain" id="PRO_5021735835" description="ATP synthase complex subunit 8" evidence="15">
    <location>
        <begin position="31"/>
        <end position="55"/>
    </location>
</feature>
<dbReference type="InterPro" id="IPR001421">
    <property type="entry name" value="ATP8_metazoa"/>
</dbReference>
<dbReference type="InterPro" id="IPR050635">
    <property type="entry name" value="ATPase_protein_8"/>
</dbReference>
<proteinExistence type="inferred from homology"/>
<evidence type="ECO:0000256" key="7">
    <source>
        <dbReference type="ARBA" id="ARBA00022989"/>
    </source>
</evidence>
<evidence type="ECO:0000256" key="5">
    <source>
        <dbReference type="ARBA" id="ARBA00022692"/>
    </source>
</evidence>
<keyword evidence="4 14" id="KW-0138">CF(0)</keyword>
<evidence type="ECO:0000256" key="13">
    <source>
        <dbReference type="ARBA" id="ARBA00064647"/>
    </source>
</evidence>
<keyword evidence="15" id="KW-0732">Signal</keyword>
<dbReference type="GO" id="GO:0015078">
    <property type="term" value="F:proton transmembrane transporter activity"/>
    <property type="evidence" value="ECO:0007669"/>
    <property type="project" value="InterPro"/>
</dbReference>
<evidence type="ECO:0000313" key="16">
    <source>
        <dbReference type="EMBL" id="QDM39469.1"/>
    </source>
</evidence>
<keyword evidence="6 14" id="KW-0375">Hydrogen ion transport</keyword>
<dbReference type="GO" id="GO:0045259">
    <property type="term" value="C:proton-transporting ATP synthase complex"/>
    <property type="evidence" value="ECO:0007669"/>
    <property type="project" value="UniProtKB-KW"/>
</dbReference>
<protein>
    <recommendedName>
        <fullName evidence="14">ATP synthase complex subunit 8</fullName>
    </recommendedName>
</protein>
<comment type="similarity">
    <text evidence="2 14">Belongs to the ATPase protein 8 family.</text>
</comment>
<dbReference type="PANTHER" id="PTHR39937:SF1">
    <property type="entry name" value="ATP SYNTHASE PROTEIN 8"/>
    <property type="match status" value="1"/>
</dbReference>
<comment type="subcellular location">
    <subcellularLocation>
        <location evidence="1 14">Mitochondrion membrane</location>
        <topology evidence="1 14">Single-pass membrane protein</topology>
    </subcellularLocation>
</comment>
<geneLocation type="mitochondrion" evidence="16"/>
<keyword evidence="3 14" id="KW-0813">Transport</keyword>
<sequence>MPQLNPTPWFAVLMFSWVVFLTILPPKVMAHIFPNDPTLQCVEKAISEPWAWPWY</sequence>
<evidence type="ECO:0000256" key="14">
    <source>
        <dbReference type="RuleBase" id="RU003661"/>
    </source>
</evidence>
<dbReference type="EMBL" id="MH593823">
    <property type="protein sequence ID" value="QDM39469.1"/>
    <property type="molecule type" value="Genomic_DNA"/>
</dbReference>
<comment type="function">
    <text evidence="12">Subunit 8, of the mitochondrial membrane ATP synthase complex (F(1)F(0) ATP synthase or Complex V) that produces ATP from ADP in the presence of a proton gradient across the membrane which is generated by electron transport complexes of the respiratory chain. ATP synthase complex consist of a soluble F(1) head domain - the catalytic core - and a membrane F(1) domain - the membrane proton channel. These two domains are linked by a central stalk rotating inside the F(1) region and a stationary peripheral stalk. During catalysis, ATP synthesis in the catalytic domain of F(1) is coupled via a rotary mechanism of the central stalk subunits to proton translocation. In vivo, can only synthesize ATP although its ATP hydrolase activity can be activated artificially in vitro. Part of the complex F(0) domain.</text>
</comment>
<dbReference type="PANTHER" id="PTHR39937">
    <property type="entry name" value="ATP SYNTHASE PROTEIN 8"/>
    <property type="match status" value="1"/>
</dbReference>